<accession>A0A975JBV8</accession>
<feature type="transmembrane region" description="Helical" evidence="1">
    <location>
        <begin position="69"/>
        <end position="94"/>
    </location>
</feature>
<dbReference type="KEGG" id="sual:KDD17_11475"/>
<evidence type="ECO:0000313" key="3">
    <source>
        <dbReference type="Proteomes" id="UP000683291"/>
    </source>
</evidence>
<name>A0A975JBV8_9RHOB</name>
<evidence type="ECO:0000256" key="1">
    <source>
        <dbReference type="SAM" id="Phobius"/>
    </source>
</evidence>
<dbReference type="EMBL" id="CP073581">
    <property type="protein sequence ID" value="QUJ75578.1"/>
    <property type="molecule type" value="Genomic_DNA"/>
</dbReference>
<proteinExistence type="predicted"/>
<organism evidence="2 3">
    <name type="scientific">Sulfitobacter albidus</name>
    <dbReference type="NCBI Taxonomy" id="2829501"/>
    <lineage>
        <taxon>Bacteria</taxon>
        <taxon>Pseudomonadati</taxon>
        <taxon>Pseudomonadota</taxon>
        <taxon>Alphaproteobacteria</taxon>
        <taxon>Rhodobacterales</taxon>
        <taxon>Roseobacteraceae</taxon>
        <taxon>Sulfitobacter</taxon>
    </lineage>
</organism>
<sequence length="179" mass="19270">MSYRFTFTSDPAVVLAALKAPVAGLPPVRGMRAAVALRVLHCVLLVLGGLGIAYGAMHLITGVPALHPVLFFAGLALSYVAIFGSLWITLPVTIRRQLMARANRGPLTMEIDAAGIRTTADHFRSHIDWSGIDAVTRSKKGVILWFGGNRPSIPFTAFDGTAQIDAFVADAHTWMESTR</sequence>
<evidence type="ECO:0000313" key="2">
    <source>
        <dbReference type="EMBL" id="QUJ75578.1"/>
    </source>
</evidence>
<reference evidence="2" key="1">
    <citation type="submission" date="2021-04" db="EMBL/GenBank/DDBJ databases">
        <title>Complete genome sequence for Sulfitobacter sp. strain JK7-1.</title>
        <authorList>
            <person name="Park S.-J."/>
        </authorList>
    </citation>
    <scope>NUCLEOTIDE SEQUENCE</scope>
    <source>
        <strain evidence="2">JK7-1</strain>
    </source>
</reference>
<keyword evidence="1" id="KW-1133">Transmembrane helix</keyword>
<feature type="transmembrane region" description="Helical" evidence="1">
    <location>
        <begin position="35"/>
        <end position="57"/>
    </location>
</feature>
<keyword evidence="1" id="KW-0812">Transmembrane</keyword>
<keyword evidence="3" id="KW-1185">Reference proteome</keyword>
<keyword evidence="1" id="KW-0472">Membrane</keyword>
<gene>
    <name evidence="2" type="ORF">KDD17_11475</name>
</gene>
<dbReference type="RefSeq" id="WP_212703783.1">
    <property type="nucleotide sequence ID" value="NZ_CP073581.1"/>
</dbReference>
<dbReference type="Proteomes" id="UP000683291">
    <property type="component" value="Chromosome 1"/>
</dbReference>
<dbReference type="AlphaFoldDB" id="A0A975JBV8"/>
<protein>
    <submittedName>
        <fullName evidence="2">YcxB family protein</fullName>
    </submittedName>
</protein>